<keyword evidence="1" id="KW-0805">Transcription regulation</keyword>
<keyword evidence="6" id="KW-1185">Reference proteome</keyword>
<dbReference type="CDD" id="cd00090">
    <property type="entry name" value="HTH_ARSR"/>
    <property type="match status" value="1"/>
</dbReference>
<name>A0A3N0V6N6_9PROT</name>
<evidence type="ECO:0000259" key="4">
    <source>
        <dbReference type="PROSITE" id="PS50987"/>
    </source>
</evidence>
<dbReference type="InterPro" id="IPR051011">
    <property type="entry name" value="Metal_resp_trans_reg"/>
</dbReference>
<dbReference type="Pfam" id="PF12840">
    <property type="entry name" value="HTH_20"/>
    <property type="match status" value="1"/>
</dbReference>
<dbReference type="InterPro" id="IPR036390">
    <property type="entry name" value="WH_DNA-bd_sf"/>
</dbReference>
<dbReference type="PANTHER" id="PTHR43132:SF2">
    <property type="entry name" value="ARSENICAL RESISTANCE OPERON REPRESSOR ARSR-RELATED"/>
    <property type="match status" value="1"/>
</dbReference>
<keyword evidence="3" id="KW-0804">Transcription</keyword>
<dbReference type="PANTHER" id="PTHR43132">
    <property type="entry name" value="ARSENICAL RESISTANCE OPERON REPRESSOR ARSR-RELATED"/>
    <property type="match status" value="1"/>
</dbReference>
<dbReference type="AlphaFoldDB" id="A0A3N0V6N6"/>
<sequence>MERQTVITALDALAQETRLDIFRLLVQAGEPGLAAGAIGEQLNVPNATLSFHLQQLKHAGLVTTQRKGTTILHSANYMAMNGVIAYLTENCCQGAPTACAPSTTCCPQTPASSKPEHV</sequence>
<dbReference type="SUPFAM" id="SSF46785">
    <property type="entry name" value="Winged helix' DNA-binding domain"/>
    <property type="match status" value="1"/>
</dbReference>
<dbReference type="NCBIfam" id="NF033788">
    <property type="entry name" value="HTH_metalloreg"/>
    <property type="match status" value="1"/>
</dbReference>
<evidence type="ECO:0000313" key="6">
    <source>
        <dbReference type="Proteomes" id="UP000275137"/>
    </source>
</evidence>
<gene>
    <name evidence="5" type="ORF">ED236_03145</name>
</gene>
<evidence type="ECO:0000256" key="1">
    <source>
        <dbReference type="ARBA" id="ARBA00023015"/>
    </source>
</evidence>
<dbReference type="GO" id="GO:0003700">
    <property type="term" value="F:DNA-binding transcription factor activity"/>
    <property type="evidence" value="ECO:0007669"/>
    <property type="project" value="InterPro"/>
</dbReference>
<evidence type="ECO:0000256" key="3">
    <source>
        <dbReference type="ARBA" id="ARBA00023163"/>
    </source>
</evidence>
<reference evidence="5 6" key="1">
    <citation type="submission" date="2018-10" db="EMBL/GenBank/DDBJ databases">
        <authorList>
            <person name="Chen W.-M."/>
        </authorList>
    </citation>
    <scope>NUCLEOTIDE SEQUENCE [LARGE SCALE GENOMIC DNA]</scope>
    <source>
        <strain evidence="5 6">H-5</strain>
    </source>
</reference>
<dbReference type="InterPro" id="IPR011991">
    <property type="entry name" value="ArsR-like_HTH"/>
</dbReference>
<feature type="domain" description="HTH arsR-type" evidence="4">
    <location>
        <begin position="1"/>
        <end position="95"/>
    </location>
</feature>
<comment type="caution">
    <text evidence="5">The sequence shown here is derived from an EMBL/GenBank/DDBJ whole genome shotgun (WGS) entry which is preliminary data.</text>
</comment>
<keyword evidence="2" id="KW-0238">DNA-binding</keyword>
<dbReference type="InterPro" id="IPR036388">
    <property type="entry name" value="WH-like_DNA-bd_sf"/>
</dbReference>
<dbReference type="PROSITE" id="PS50987">
    <property type="entry name" value="HTH_ARSR_2"/>
    <property type="match status" value="1"/>
</dbReference>
<dbReference type="EMBL" id="RJVP01000001">
    <property type="protein sequence ID" value="ROH88460.1"/>
    <property type="molecule type" value="Genomic_DNA"/>
</dbReference>
<evidence type="ECO:0000256" key="2">
    <source>
        <dbReference type="ARBA" id="ARBA00023125"/>
    </source>
</evidence>
<accession>A0A3N0V6N6</accession>
<evidence type="ECO:0000313" key="5">
    <source>
        <dbReference type="EMBL" id="ROH88460.1"/>
    </source>
</evidence>
<dbReference type="RefSeq" id="WP_123236451.1">
    <property type="nucleotide sequence ID" value="NZ_RJVP01000001.1"/>
</dbReference>
<organism evidence="5 6">
    <name type="scientific">Pseudomethylobacillus aquaticus</name>
    <dbReference type="NCBI Taxonomy" id="2676064"/>
    <lineage>
        <taxon>Bacteria</taxon>
        <taxon>Pseudomonadati</taxon>
        <taxon>Pseudomonadota</taxon>
        <taxon>Betaproteobacteria</taxon>
        <taxon>Nitrosomonadales</taxon>
        <taxon>Methylophilaceae</taxon>
        <taxon>Pseudomethylobacillus</taxon>
    </lineage>
</organism>
<protein>
    <submittedName>
        <fullName evidence="5">ArsR family transcriptional regulator</fullName>
    </submittedName>
</protein>
<dbReference type="GO" id="GO:0003677">
    <property type="term" value="F:DNA binding"/>
    <property type="evidence" value="ECO:0007669"/>
    <property type="project" value="UniProtKB-KW"/>
</dbReference>
<proteinExistence type="predicted"/>
<dbReference type="Proteomes" id="UP000275137">
    <property type="component" value="Unassembled WGS sequence"/>
</dbReference>
<dbReference type="SMART" id="SM00418">
    <property type="entry name" value="HTH_ARSR"/>
    <property type="match status" value="1"/>
</dbReference>
<dbReference type="Gene3D" id="1.10.10.10">
    <property type="entry name" value="Winged helix-like DNA-binding domain superfamily/Winged helix DNA-binding domain"/>
    <property type="match status" value="1"/>
</dbReference>
<dbReference type="InterPro" id="IPR001845">
    <property type="entry name" value="HTH_ArsR_DNA-bd_dom"/>
</dbReference>